<dbReference type="Pfam" id="PF14214">
    <property type="entry name" value="Helitron_like_N"/>
    <property type="match status" value="1"/>
</dbReference>
<reference evidence="4" key="2">
    <citation type="submission" date="2022-01" db="EMBL/GenBank/DDBJ databases">
        <authorList>
            <person name="Yamashiro T."/>
            <person name="Shiraishi A."/>
            <person name="Satake H."/>
            <person name="Nakayama K."/>
        </authorList>
    </citation>
    <scope>NUCLEOTIDE SEQUENCE</scope>
</reference>
<accession>A0ABQ4ZWM4</accession>
<name>A0ABQ4ZWM4_9ASTR</name>
<dbReference type="Gene3D" id="3.40.50.300">
    <property type="entry name" value="P-loop containing nucleotide triphosphate hydrolases"/>
    <property type="match status" value="1"/>
</dbReference>
<keyword evidence="1" id="KW-0067">ATP-binding</keyword>
<keyword evidence="1" id="KW-0378">Hydrolase</keyword>
<dbReference type="InterPro" id="IPR010285">
    <property type="entry name" value="DNA_helicase_pif1-like_DEAD"/>
</dbReference>
<dbReference type="InterPro" id="IPR027417">
    <property type="entry name" value="P-loop_NTPase"/>
</dbReference>
<feature type="domain" description="DNA helicase Pif1-like DEAD-box helicase" evidence="2">
    <location>
        <begin position="465"/>
        <end position="580"/>
    </location>
</feature>
<comment type="caution">
    <text evidence="4">The sequence shown here is derived from an EMBL/GenBank/DDBJ whole genome shotgun (WGS) entry which is preliminary data.</text>
</comment>
<sequence length="582" mass="67045">MRHFGGLDNRNLDPETIQGLIHFLDTHNELVQLFRTARDICREIDIPEFKIRLYNGDGPRGYELLALNTLGAIVFENGLTSTMDFDVIIKHRGGPPKRINKLHQSYMSLQFPLLFIYGKLGFYTELKLRRANDSGEERRVTMLAYYAYQLHPRVSEYNLIFRGGRLFQQYVVGVFCCTEQNRLDFIRKKQNDIRSDYLSGLYDAISRGERDSFEVGDRIILPMSFTGGASIYVCTLLRRFSYFSEARYCLSVLNTVEFQKHGLPDSVSKIQEPKDVDQVISAELPDPQIDPYGYKVVSEMMIHGPCGAVNLSATCMQGDKCIKSFPKKDKDRLESVVNLLGRKSTTLTEWFAYNATNEDKRHLTYLDFPSEFVWYDDRKSWWPRQNSRSSVGRLAYVHPTLGLLDMLANRLLMEERNYNQEELQQQKAESVPRLNGPQRKIYDLIIDANAANQQELIFVYGHGDTYLIIWDEAPMNDRHCFEALDKTLRDILTMPHRLFGGKSVLLGIDFRQTLPVKKGASKMEVIASCISESDLWPHFRVFTLIENMRLSRPGVSADEHNLISSFASWLIDIRDGKTGEPD</sequence>
<protein>
    <recommendedName>
        <fullName evidence="1">ATP-dependent DNA helicase</fullName>
        <ecNumber evidence="1">5.6.2.3</ecNumber>
    </recommendedName>
</protein>
<keyword evidence="5" id="KW-1185">Reference proteome</keyword>
<gene>
    <name evidence="4" type="ORF">Tco_0800649</name>
</gene>
<evidence type="ECO:0000256" key="1">
    <source>
        <dbReference type="RuleBase" id="RU363044"/>
    </source>
</evidence>
<comment type="catalytic activity">
    <reaction evidence="1">
        <text>ATP + H2O = ADP + phosphate + H(+)</text>
        <dbReference type="Rhea" id="RHEA:13065"/>
        <dbReference type="ChEBI" id="CHEBI:15377"/>
        <dbReference type="ChEBI" id="CHEBI:15378"/>
        <dbReference type="ChEBI" id="CHEBI:30616"/>
        <dbReference type="ChEBI" id="CHEBI:43474"/>
        <dbReference type="ChEBI" id="CHEBI:456216"/>
        <dbReference type="EC" id="5.6.2.3"/>
    </reaction>
</comment>
<dbReference type="PANTHER" id="PTHR10492">
    <property type="match status" value="1"/>
</dbReference>
<dbReference type="GO" id="GO:0004386">
    <property type="term" value="F:helicase activity"/>
    <property type="evidence" value="ECO:0007669"/>
    <property type="project" value="UniProtKB-KW"/>
</dbReference>
<reference evidence="4" key="1">
    <citation type="journal article" date="2022" name="Int. J. Mol. Sci.">
        <title>Draft Genome of Tanacetum Coccineum: Genomic Comparison of Closely Related Tanacetum-Family Plants.</title>
        <authorList>
            <person name="Yamashiro T."/>
            <person name="Shiraishi A."/>
            <person name="Nakayama K."/>
            <person name="Satake H."/>
        </authorList>
    </citation>
    <scope>NUCLEOTIDE SEQUENCE</scope>
</reference>
<proteinExistence type="inferred from homology"/>
<keyword evidence="1" id="KW-0233">DNA recombination</keyword>
<dbReference type="EMBL" id="BQNB010011675">
    <property type="protein sequence ID" value="GJS93681.1"/>
    <property type="molecule type" value="Genomic_DNA"/>
</dbReference>
<evidence type="ECO:0000313" key="4">
    <source>
        <dbReference type="EMBL" id="GJS93681.1"/>
    </source>
</evidence>
<keyword evidence="1" id="KW-0547">Nucleotide-binding</keyword>
<keyword evidence="1" id="KW-0234">DNA repair</keyword>
<dbReference type="Pfam" id="PF05970">
    <property type="entry name" value="PIF1"/>
    <property type="match status" value="1"/>
</dbReference>
<keyword evidence="1 4" id="KW-0347">Helicase</keyword>
<dbReference type="PANTHER" id="PTHR10492:SF96">
    <property type="entry name" value="ATP-DEPENDENT DNA HELICASE"/>
    <property type="match status" value="1"/>
</dbReference>
<keyword evidence="1" id="KW-0227">DNA damage</keyword>
<dbReference type="Proteomes" id="UP001151760">
    <property type="component" value="Unassembled WGS sequence"/>
</dbReference>
<organism evidence="4 5">
    <name type="scientific">Tanacetum coccineum</name>
    <dbReference type="NCBI Taxonomy" id="301880"/>
    <lineage>
        <taxon>Eukaryota</taxon>
        <taxon>Viridiplantae</taxon>
        <taxon>Streptophyta</taxon>
        <taxon>Embryophyta</taxon>
        <taxon>Tracheophyta</taxon>
        <taxon>Spermatophyta</taxon>
        <taxon>Magnoliopsida</taxon>
        <taxon>eudicotyledons</taxon>
        <taxon>Gunneridae</taxon>
        <taxon>Pentapetalae</taxon>
        <taxon>asterids</taxon>
        <taxon>campanulids</taxon>
        <taxon>Asterales</taxon>
        <taxon>Asteraceae</taxon>
        <taxon>Asteroideae</taxon>
        <taxon>Anthemideae</taxon>
        <taxon>Anthemidinae</taxon>
        <taxon>Tanacetum</taxon>
    </lineage>
</organism>
<evidence type="ECO:0000313" key="5">
    <source>
        <dbReference type="Proteomes" id="UP001151760"/>
    </source>
</evidence>
<comment type="cofactor">
    <cofactor evidence="1">
        <name>Mg(2+)</name>
        <dbReference type="ChEBI" id="CHEBI:18420"/>
    </cofactor>
</comment>
<dbReference type="InterPro" id="IPR025476">
    <property type="entry name" value="Helitron_helicase-like"/>
</dbReference>
<comment type="similarity">
    <text evidence="1">Belongs to the helicase family.</text>
</comment>
<feature type="domain" description="Helitron helicase-like" evidence="3">
    <location>
        <begin position="145"/>
        <end position="229"/>
    </location>
</feature>
<dbReference type="EC" id="5.6.2.3" evidence="1"/>
<evidence type="ECO:0000259" key="2">
    <source>
        <dbReference type="Pfam" id="PF05970"/>
    </source>
</evidence>
<evidence type="ECO:0000259" key="3">
    <source>
        <dbReference type="Pfam" id="PF14214"/>
    </source>
</evidence>